<dbReference type="Proteomes" id="UP001143304">
    <property type="component" value="Unassembled WGS sequence"/>
</dbReference>
<reference evidence="2" key="1">
    <citation type="submission" date="2019-02" db="EMBL/GenBank/DDBJ databases">
        <authorList>
            <person name="Li S.-H."/>
        </authorList>
    </citation>
    <scope>NUCLEOTIDE SEQUENCE</scope>
    <source>
        <strain evidence="2">IMCC11814</strain>
    </source>
</reference>
<dbReference type="SUPFAM" id="SSF56281">
    <property type="entry name" value="Metallo-hydrolase/oxidoreductase"/>
    <property type="match status" value="1"/>
</dbReference>
<dbReference type="SMART" id="SM00849">
    <property type="entry name" value="Lactamase_B"/>
    <property type="match status" value="1"/>
</dbReference>
<dbReference type="InterPro" id="IPR052195">
    <property type="entry name" value="Bact_Alkyl/Aryl-Sulfatase"/>
</dbReference>
<dbReference type="InterPro" id="IPR038536">
    <property type="entry name" value="Alkyl/aryl-sulf_dimr_sf"/>
</dbReference>
<dbReference type="RefSeq" id="WP_279248652.1">
    <property type="nucleotide sequence ID" value="NZ_SHNO01000001.1"/>
</dbReference>
<evidence type="ECO:0000313" key="3">
    <source>
        <dbReference type="Proteomes" id="UP001143304"/>
    </source>
</evidence>
<dbReference type="Gene3D" id="1.25.40.880">
    <property type="entry name" value="Alkyl sulfatase, dimerisation domain"/>
    <property type="match status" value="1"/>
</dbReference>
<accession>A0ABT3T3S5</accession>
<comment type="caution">
    <text evidence="2">The sequence shown here is derived from an EMBL/GenBank/DDBJ whole genome shotgun (WGS) entry which is preliminary data.</text>
</comment>
<feature type="domain" description="Metallo-beta-lactamase" evidence="1">
    <location>
        <begin position="34"/>
        <end position="246"/>
    </location>
</feature>
<dbReference type="InterPro" id="IPR029228">
    <property type="entry name" value="Alkyl_sulf_dimr"/>
</dbReference>
<evidence type="ECO:0000313" key="2">
    <source>
        <dbReference type="EMBL" id="MCX2976911.1"/>
    </source>
</evidence>
<gene>
    <name evidence="2" type="ORF">EYC82_06050</name>
</gene>
<proteinExistence type="predicted"/>
<dbReference type="PANTHER" id="PTHR43223:SF2">
    <property type="entry name" value="METALLO-BETA-LACTAMASE DOMAIN-CONTAINING PROTEIN"/>
    <property type="match status" value="1"/>
</dbReference>
<name>A0ABT3T3S5_9GAMM</name>
<dbReference type="EMBL" id="SHNO01000001">
    <property type="protein sequence ID" value="MCX2976911.1"/>
    <property type="molecule type" value="Genomic_DNA"/>
</dbReference>
<dbReference type="InterPro" id="IPR001279">
    <property type="entry name" value="Metallo-B-lactamas"/>
</dbReference>
<dbReference type="PANTHER" id="PTHR43223">
    <property type="entry name" value="ALKYL/ARYL-SULFATASE"/>
    <property type="match status" value="1"/>
</dbReference>
<keyword evidence="3" id="KW-1185">Reference proteome</keyword>
<evidence type="ECO:0000259" key="1">
    <source>
        <dbReference type="SMART" id="SM00849"/>
    </source>
</evidence>
<sequence length="420" mass="46915">MRDPIYKSRPVEPNPARFDGARRINDFILQCEAFSNTYLLETREGNIQINAGMGIEAPVIKQNFDSHSHAPLRYLLLTQGHVDHLGGVAFFREHNPGLLVIAGAGNEEHQSYDGRLADFRARRSAFAFTEKFSNAFDHYAQHGQTQFPKQDRPTPDVLVERKHSFSLGELELEIIAVPGAETNDSVIVWLPQHKICFTGNLFGCSFGHFPNLVTIRGDRYRDALSVAAAVDVVQALGAETLLYGHHGPVTGSDLIATELEVLRNAILYVHDKTVEGMNAGAQLSELMSQIQLPPELEVGEGYGKVSWGVRAIWENYAGWFKHESSTELYSQPQRSIHPDLVELAGGTQALVERAREKLADRQYVEALHLLDVLSPAQRRESDAVEVASTAHQLLLQASDNFWLSSWLRNQVRLLSEIETT</sequence>
<dbReference type="InterPro" id="IPR036866">
    <property type="entry name" value="RibonucZ/Hydroxyglut_hydro"/>
</dbReference>
<dbReference type="Pfam" id="PF00753">
    <property type="entry name" value="Lactamase_B"/>
    <property type="match status" value="1"/>
</dbReference>
<dbReference type="Pfam" id="PF14863">
    <property type="entry name" value="Alkyl_sulf_dimr"/>
    <property type="match status" value="1"/>
</dbReference>
<protein>
    <submittedName>
        <fullName evidence="2">MBL fold metallo-hydrolase</fullName>
    </submittedName>
</protein>
<organism evidence="2 3">
    <name type="scientific">Candidatus Marimicrobium litorale</name>
    <dbReference type="NCBI Taxonomy" id="2518991"/>
    <lineage>
        <taxon>Bacteria</taxon>
        <taxon>Pseudomonadati</taxon>
        <taxon>Pseudomonadota</taxon>
        <taxon>Gammaproteobacteria</taxon>
        <taxon>Cellvibrionales</taxon>
        <taxon>Halieaceae</taxon>
        <taxon>Marimicrobium</taxon>
    </lineage>
</organism>
<dbReference type="Gene3D" id="3.60.15.30">
    <property type="entry name" value="Metallo-beta-lactamase domain"/>
    <property type="match status" value="1"/>
</dbReference>